<dbReference type="RefSeq" id="WP_068698648.1">
    <property type="nucleotide sequence ID" value="NZ_CP014167.1"/>
</dbReference>
<protein>
    <submittedName>
        <fullName evidence="7">(2Fe-2S)-binding protein</fullName>
    </submittedName>
</protein>
<evidence type="ECO:0000259" key="6">
    <source>
        <dbReference type="PROSITE" id="PS51296"/>
    </source>
</evidence>
<dbReference type="InterPro" id="IPR036922">
    <property type="entry name" value="Rieske_2Fe-2S_sf"/>
</dbReference>
<keyword evidence="5" id="KW-0411">Iron-sulfur</keyword>
<evidence type="ECO:0000256" key="3">
    <source>
        <dbReference type="ARBA" id="ARBA00023002"/>
    </source>
</evidence>
<dbReference type="GO" id="GO:0046872">
    <property type="term" value="F:metal ion binding"/>
    <property type="evidence" value="ECO:0007669"/>
    <property type="project" value="UniProtKB-KW"/>
</dbReference>
<evidence type="ECO:0000313" key="8">
    <source>
        <dbReference type="Proteomes" id="UP000092573"/>
    </source>
</evidence>
<evidence type="ECO:0000313" key="7">
    <source>
        <dbReference type="EMBL" id="ANS76216.1"/>
    </source>
</evidence>
<dbReference type="InterPro" id="IPR017941">
    <property type="entry name" value="Rieske_2Fe-2S"/>
</dbReference>
<gene>
    <name evidence="7" type="ORF">AWM70_17865</name>
</gene>
<name>A0A1B1N483_9BACL</name>
<feature type="domain" description="Rieske" evidence="6">
    <location>
        <begin position="11"/>
        <end position="114"/>
    </location>
</feature>
<dbReference type="SUPFAM" id="SSF50022">
    <property type="entry name" value="ISP domain"/>
    <property type="match status" value="1"/>
</dbReference>
<organism evidence="7 8">
    <name type="scientific">Paenibacillus yonginensis</name>
    <dbReference type="NCBI Taxonomy" id="1462996"/>
    <lineage>
        <taxon>Bacteria</taxon>
        <taxon>Bacillati</taxon>
        <taxon>Bacillota</taxon>
        <taxon>Bacilli</taxon>
        <taxon>Bacillales</taxon>
        <taxon>Paenibacillaceae</taxon>
        <taxon>Paenibacillus</taxon>
    </lineage>
</organism>
<keyword evidence="1" id="KW-0001">2Fe-2S</keyword>
<dbReference type="PANTHER" id="PTHR21266:SF60">
    <property type="entry name" value="3-KETOSTEROID-9-ALPHA-MONOOXYGENASE, OXYGENASE COMPONENT"/>
    <property type="match status" value="1"/>
</dbReference>
<dbReference type="Proteomes" id="UP000092573">
    <property type="component" value="Chromosome"/>
</dbReference>
<dbReference type="GO" id="GO:0016705">
    <property type="term" value="F:oxidoreductase activity, acting on paired donors, with incorporation or reduction of molecular oxygen"/>
    <property type="evidence" value="ECO:0007669"/>
    <property type="project" value="UniProtKB-ARBA"/>
</dbReference>
<keyword evidence="3" id="KW-0560">Oxidoreductase</keyword>
<accession>A0A1B1N483</accession>
<dbReference type="OrthoDB" id="9800776at2"/>
<dbReference type="SUPFAM" id="SSF55961">
    <property type="entry name" value="Bet v1-like"/>
    <property type="match status" value="1"/>
</dbReference>
<dbReference type="KEGG" id="pyg:AWM70_17865"/>
<evidence type="ECO:0000256" key="2">
    <source>
        <dbReference type="ARBA" id="ARBA00022723"/>
    </source>
</evidence>
<dbReference type="PANTHER" id="PTHR21266">
    <property type="entry name" value="IRON-SULFUR DOMAIN CONTAINING PROTEIN"/>
    <property type="match status" value="1"/>
</dbReference>
<dbReference type="Pfam" id="PF00355">
    <property type="entry name" value="Rieske"/>
    <property type="match status" value="1"/>
</dbReference>
<dbReference type="EMBL" id="CP014167">
    <property type="protein sequence ID" value="ANS76216.1"/>
    <property type="molecule type" value="Genomic_DNA"/>
</dbReference>
<dbReference type="Gene3D" id="3.90.380.10">
    <property type="entry name" value="Naphthalene 1,2-dioxygenase Alpha Subunit, Chain A, domain 1"/>
    <property type="match status" value="1"/>
</dbReference>
<dbReference type="STRING" id="1462996.AWM70_17865"/>
<evidence type="ECO:0000256" key="5">
    <source>
        <dbReference type="ARBA" id="ARBA00023014"/>
    </source>
</evidence>
<dbReference type="Pfam" id="PF19112">
    <property type="entry name" value="VanA_C"/>
    <property type="match status" value="1"/>
</dbReference>
<dbReference type="GO" id="GO:0051537">
    <property type="term" value="F:2 iron, 2 sulfur cluster binding"/>
    <property type="evidence" value="ECO:0007669"/>
    <property type="project" value="UniProtKB-KW"/>
</dbReference>
<dbReference type="AlphaFoldDB" id="A0A1B1N483"/>
<evidence type="ECO:0000256" key="1">
    <source>
        <dbReference type="ARBA" id="ARBA00022714"/>
    </source>
</evidence>
<keyword evidence="4" id="KW-0408">Iron</keyword>
<keyword evidence="8" id="KW-1185">Reference proteome</keyword>
<dbReference type="PROSITE" id="PS51296">
    <property type="entry name" value="RIESKE"/>
    <property type="match status" value="1"/>
</dbReference>
<reference evidence="7 8" key="1">
    <citation type="submission" date="2016-01" db="EMBL/GenBank/DDBJ databases">
        <title>Complete Genome Sequence of Paenibacillus yonginensis DCY84, a novel Plant Growth-Promoting Bacteria with Elicitation of Induced Systemic Resistance.</title>
        <authorList>
            <person name="Kim Y.J."/>
            <person name="Yang D.C."/>
            <person name="Sukweenadhi J."/>
        </authorList>
    </citation>
    <scope>NUCLEOTIDE SEQUENCE [LARGE SCALE GENOMIC DNA]</scope>
    <source>
        <strain evidence="7 8">DCY84</strain>
    </source>
</reference>
<dbReference type="InterPro" id="IPR044043">
    <property type="entry name" value="VanA_C_cat"/>
</dbReference>
<dbReference type="InterPro" id="IPR050584">
    <property type="entry name" value="Cholesterol_7-desaturase"/>
</dbReference>
<dbReference type="Gene3D" id="2.102.10.10">
    <property type="entry name" value="Rieske [2Fe-2S] iron-sulphur domain"/>
    <property type="match status" value="1"/>
</dbReference>
<dbReference type="CDD" id="cd03469">
    <property type="entry name" value="Rieske_RO_Alpha_N"/>
    <property type="match status" value="1"/>
</dbReference>
<evidence type="ECO:0000256" key="4">
    <source>
        <dbReference type="ARBA" id="ARBA00023004"/>
    </source>
</evidence>
<sequence>MIQDPVLIKDWIAVAYAGDIADKPVKVTLLEEAIVLFRTSSGIKAFKDLCIHRGAPLSFGKVTDDCIVCPYHGWRFGSDGKCVKIPQQPPQQTIPPKAKAIVYACTEKYGIVWVNLDGSAEETGRPVPFYEEFDDPAFRTVEAPPFVLHGAGPRVVENFLDAGHLAFVHEGLLGDSNFPEIPDYHVHWKEDRYVSDEIAIYADADGSGNYATLYYTYEILRPMTARLKKVNYENQQILSILFTVLPQDERKTTVFALVSRNYALYEPDSFFRDFQQKVIEQDAFIVENQKPEELPLDLQAELHLKADRVSIAYRKWLGELGVTYGSDVRGLR</sequence>
<keyword evidence="2" id="KW-0479">Metal-binding</keyword>
<proteinExistence type="predicted"/>
<dbReference type="GO" id="GO:0004497">
    <property type="term" value="F:monooxygenase activity"/>
    <property type="evidence" value="ECO:0007669"/>
    <property type="project" value="UniProtKB-ARBA"/>
</dbReference>